<dbReference type="RefSeq" id="WP_204593789.1">
    <property type="nucleotide sequence ID" value="NZ_JAFBDA010000002.1"/>
</dbReference>
<sequence length="67" mass="7491">MGRRRRGGIFGGLPGWQFIRRLNCIAWFTPAKIAVCIAMFFTLLFLGVGFTGIIIMALLIIIFVLVC</sequence>
<accession>A0ABS7KZ44</accession>
<dbReference type="EMBL" id="JAIKTU010000009">
    <property type="protein sequence ID" value="MBY0756089.1"/>
    <property type="molecule type" value="Genomic_DNA"/>
</dbReference>
<keyword evidence="1" id="KW-1133">Transmembrane helix</keyword>
<keyword evidence="3" id="KW-1185">Reference proteome</keyword>
<evidence type="ECO:0000313" key="3">
    <source>
        <dbReference type="Proteomes" id="UP001299068"/>
    </source>
</evidence>
<comment type="caution">
    <text evidence="2">The sequence shown here is derived from an EMBL/GenBank/DDBJ whole genome shotgun (WGS) entry which is preliminary data.</text>
</comment>
<organism evidence="2 3">
    <name type="scientific">Clostridium sardiniense</name>
    <name type="common">Clostridium absonum</name>
    <dbReference type="NCBI Taxonomy" id="29369"/>
    <lineage>
        <taxon>Bacteria</taxon>
        <taxon>Bacillati</taxon>
        <taxon>Bacillota</taxon>
        <taxon>Clostridia</taxon>
        <taxon>Eubacteriales</taxon>
        <taxon>Clostridiaceae</taxon>
        <taxon>Clostridium</taxon>
    </lineage>
</organism>
<name>A0ABS7KZ44_CLOSR</name>
<keyword evidence="1" id="KW-0472">Membrane</keyword>
<protein>
    <submittedName>
        <fullName evidence="2">Uncharacterized protein</fullName>
    </submittedName>
</protein>
<evidence type="ECO:0000313" key="2">
    <source>
        <dbReference type="EMBL" id="MBY0756089.1"/>
    </source>
</evidence>
<dbReference type="Proteomes" id="UP001299068">
    <property type="component" value="Unassembled WGS sequence"/>
</dbReference>
<proteinExistence type="predicted"/>
<reference evidence="2 3" key="1">
    <citation type="journal article" date="2021" name="Cell Host Microbe">
        <title>in vivo commensal control of Clostridioides difficile virulence.</title>
        <authorList>
            <person name="Girinathan B.P."/>
            <person name="Dibenedetto N."/>
            <person name="Worley J.N."/>
            <person name="Peltier J."/>
            <person name="Arrieta-Ortiz M.L."/>
            <person name="Rupa Christinal Immanuel S."/>
            <person name="Lavin R."/>
            <person name="Delaney M.L."/>
            <person name="Cummins C."/>
            <person name="Hoffmann M."/>
            <person name="Luo Y."/>
            <person name="Gonzalez-Escalona N."/>
            <person name="Allard M."/>
            <person name="Onderdonk A.B."/>
            <person name="Gerber G.K."/>
            <person name="Sonenshein A.L."/>
            <person name="Baliga N."/>
            <person name="Dupuy B."/>
            <person name="Bry L."/>
        </authorList>
    </citation>
    <scope>NUCLEOTIDE SEQUENCE [LARGE SCALE GENOMIC DNA]</scope>
    <source>
        <strain evidence="2 3">DSM 599</strain>
    </source>
</reference>
<keyword evidence="1" id="KW-0812">Transmembrane</keyword>
<feature type="transmembrane region" description="Helical" evidence="1">
    <location>
        <begin position="47"/>
        <end position="66"/>
    </location>
</feature>
<gene>
    <name evidence="2" type="ORF">K5V21_11610</name>
</gene>
<evidence type="ECO:0000256" key="1">
    <source>
        <dbReference type="SAM" id="Phobius"/>
    </source>
</evidence>